<feature type="region of interest" description="Disordered" evidence="1">
    <location>
        <begin position="107"/>
        <end position="128"/>
    </location>
</feature>
<keyword evidence="3" id="KW-1185">Reference proteome</keyword>
<comment type="caution">
    <text evidence="2">The sequence shown here is derived from an EMBL/GenBank/DDBJ whole genome shotgun (WGS) entry which is preliminary data.</text>
</comment>
<feature type="compositionally biased region" description="Polar residues" evidence="1">
    <location>
        <begin position="107"/>
        <end position="117"/>
    </location>
</feature>
<protein>
    <submittedName>
        <fullName evidence="2">Uncharacterized protein</fullName>
    </submittedName>
</protein>
<accession>A0A8J8N9X6</accession>
<reference evidence="2" key="1">
    <citation type="submission" date="2019-06" db="EMBL/GenBank/DDBJ databases">
        <authorList>
            <person name="Zheng W."/>
        </authorList>
    </citation>
    <scope>NUCLEOTIDE SEQUENCE</scope>
    <source>
        <strain evidence="2">QDHG01</strain>
    </source>
</reference>
<name>A0A8J8N9X6_HALGN</name>
<feature type="compositionally biased region" description="Polar residues" evidence="1">
    <location>
        <begin position="58"/>
        <end position="93"/>
    </location>
</feature>
<feature type="region of interest" description="Disordered" evidence="1">
    <location>
        <begin position="58"/>
        <end position="94"/>
    </location>
</feature>
<dbReference type="Gene3D" id="3.30.310.80">
    <property type="entry name" value="Kinase associated domain 1, KA1"/>
    <property type="match status" value="1"/>
</dbReference>
<proteinExistence type="predicted"/>
<dbReference type="Proteomes" id="UP000785679">
    <property type="component" value="Unassembled WGS sequence"/>
</dbReference>
<organism evidence="2 3">
    <name type="scientific">Halteria grandinella</name>
    <dbReference type="NCBI Taxonomy" id="5974"/>
    <lineage>
        <taxon>Eukaryota</taxon>
        <taxon>Sar</taxon>
        <taxon>Alveolata</taxon>
        <taxon>Ciliophora</taxon>
        <taxon>Intramacronucleata</taxon>
        <taxon>Spirotrichea</taxon>
        <taxon>Stichotrichia</taxon>
        <taxon>Sporadotrichida</taxon>
        <taxon>Halteriidae</taxon>
        <taxon>Halteria</taxon>
    </lineage>
</organism>
<evidence type="ECO:0000313" key="2">
    <source>
        <dbReference type="EMBL" id="TNV70615.1"/>
    </source>
</evidence>
<dbReference type="EMBL" id="RRYP01034906">
    <property type="protein sequence ID" value="TNV70615.1"/>
    <property type="molecule type" value="Genomic_DNA"/>
</dbReference>
<evidence type="ECO:0000256" key="1">
    <source>
        <dbReference type="SAM" id="MobiDB-lite"/>
    </source>
</evidence>
<evidence type="ECO:0000313" key="3">
    <source>
        <dbReference type="Proteomes" id="UP000785679"/>
    </source>
</evidence>
<dbReference type="AlphaFoldDB" id="A0A8J8N9X6"/>
<sequence>MASTIPKPPQQSIMSLSKNYLSSTPKSKMTMISQLNAKLFMGRSPPKVNTYQSSQHQFMNVQSNSHSARSNQRQQPSIISNQAPGPFNPGQTETKIKVGNASSQLQSMMANNSSQRSNQKERQQKEIPSVQLQIQLPQQQGGMRVFNGAFNMNCLTTKSPQFILASLTNTVLPSLNMQFAQFSEYGLICQRDSDTLKLEIELQLYEGTDFLYVIRLKHLSQSEIVSTEEDQAFKQLSANILQALQL</sequence>
<gene>
    <name evidence="2" type="ORF">FGO68_gene534</name>
</gene>